<feature type="region of interest" description="Disordered" evidence="1">
    <location>
        <begin position="380"/>
        <end position="446"/>
    </location>
</feature>
<evidence type="ECO:0000313" key="3">
    <source>
        <dbReference type="Proteomes" id="UP001165080"/>
    </source>
</evidence>
<feature type="region of interest" description="Disordered" evidence="1">
    <location>
        <begin position="218"/>
        <end position="246"/>
    </location>
</feature>
<evidence type="ECO:0000256" key="1">
    <source>
        <dbReference type="SAM" id="MobiDB-lite"/>
    </source>
</evidence>
<accession>A0A9W6BPG3</accession>
<reference evidence="2 3" key="1">
    <citation type="journal article" date="2023" name="Commun. Biol.">
        <title>Reorganization of the ancestral sex-determining regions during the evolution of trioecy in Pleodorina starrii.</title>
        <authorList>
            <person name="Takahashi K."/>
            <person name="Suzuki S."/>
            <person name="Kawai-Toyooka H."/>
            <person name="Yamamoto K."/>
            <person name="Hamaji T."/>
            <person name="Ootsuki R."/>
            <person name="Yamaguchi H."/>
            <person name="Kawachi M."/>
            <person name="Higashiyama T."/>
            <person name="Nozaki H."/>
        </authorList>
    </citation>
    <scope>NUCLEOTIDE SEQUENCE [LARGE SCALE GENOMIC DNA]</scope>
    <source>
        <strain evidence="2 3">NIES-4479</strain>
    </source>
</reference>
<feature type="region of interest" description="Disordered" evidence="1">
    <location>
        <begin position="116"/>
        <end position="151"/>
    </location>
</feature>
<proteinExistence type="predicted"/>
<protein>
    <submittedName>
        <fullName evidence="2">Uncharacterized protein</fullName>
    </submittedName>
</protein>
<evidence type="ECO:0000313" key="2">
    <source>
        <dbReference type="EMBL" id="GLC55713.1"/>
    </source>
</evidence>
<feature type="compositionally biased region" description="Low complexity" evidence="1">
    <location>
        <begin position="401"/>
        <end position="421"/>
    </location>
</feature>
<dbReference type="AlphaFoldDB" id="A0A9W6BPG3"/>
<dbReference type="Proteomes" id="UP001165080">
    <property type="component" value="Unassembled WGS sequence"/>
</dbReference>
<comment type="caution">
    <text evidence="2">The sequence shown here is derived from an EMBL/GenBank/DDBJ whole genome shotgun (WGS) entry which is preliminary data.</text>
</comment>
<gene>
    <name evidence="2" type="primary">PLEST001889</name>
    <name evidence="2" type="ORF">PLESTB_001017600</name>
</gene>
<keyword evidence="3" id="KW-1185">Reference proteome</keyword>
<name>A0A9W6BPG3_9CHLO</name>
<sequence length="688" mass="68997">MAANPNSVAQSGPACGGSWANGYATANATADDVSAKRLEVYMTMQQQYAEQLKLSKALSARLDVMASQAVLLQDVLVVALQKLGSSKGGHKRKAEATASDDLRACHGPVNTACQASNRQTTTTTTTQAPVAAAAAARRPSPHAAQAPPQSLSSPIGFGAQCAGPTESSFMWPLRTETPLLPPFDAATSIAVAAATAGSPSSCAPYGITTLSDVCRQPHPPLSSATLDRPVSPTQAPSLPAAPPSDCSVNWSAPADSTTVSAPTANGSNDNCSVLRLEPLPSAPAPPSCYLPMVPQDFATAMDAAMARATGKSTAHAAEACFESPYLEAGAAAAAAAGARAVAAPAAAASGSPSPAAALAMQPAGRWELPATLQNLEAAAGGAQGNARVQPNGARTSHHHQQQPQQQWHKPPKVSRSNNRGSNGAGGGKSSVTKRRQPPSPTSNMRHATAQLSAAADGSGGFLVRPTAVRAAPTAMHNPLVFSPSYFSNPHVVQVLQMQLQGQQQGEATETSLSIQRLLRPPGCGSAPSQVRKPGTALTGAAPLPLLPPPQLTPTAIAAAPPRNAGLAVSEPWFGLQMPATRSSLPVSSVGGGGAAAADVGGGGGMSAWWLQGRLDRAALPAAPPPSQAAFLPSGLNPIPDPFLTCNAAATAGAGMLQGGSMPGGAAAVAAMSGNPFGGMALSGALSGL</sequence>
<dbReference type="EMBL" id="BRXU01000013">
    <property type="protein sequence ID" value="GLC55713.1"/>
    <property type="molecule type" value="Genomic_DNA"/>
</dbReference>
<organism evidence="2 3">
    <name type="scientific">Pleodorina starrii</name>
    <dbReference type="NCBI Taxonomy" id="330485"/>
    <lineage>
        <taxon>Eukaryota</taxon>
        <taxon>Viridiplantae</taxon>
        <taxon>Chlorophyta</taxon>
        <taxon>core chlorophytes</taxon>
        <taxon>Chlorophyceae</taxon>
        <taxon>CS clade</taxon>
        <taxon>Chlamydomonadales</taxon>
        <taxon>Volvocaceae</taxon>
        <taxon>Pleodorina</taxon>
    </lineage>
</organism>